<dbReference type="EMBL" id="JAJMLW010000003">
    <property type="protein sequence ID" value="MCI2242620.1"/>
    <property type="molecule type" value="Genomic_DNA"/>
</dbReference>
<keyword evidence="1" id="KW-0813">Transport</keyword>
<accession>A0ABS9WIC3</accession>
<dbReference type="Gene3D" id="3.30.70.20">
    <property type="match status" value="1"/>
</dbReference>
<evidence type="ECO:0000256" key="5">
    <source>
        <dbReference type="ARBA" id="ARBA00022982"/>
    </source>
</evidence>
<gene>
    <name evidence="8" type="ORF">LPT13_09680</name>
</gene>
<keyword evidence="6" id="KW-0408">Iron</keyword>
<dbReference type="RefSeq" id="WP_242166061.1">
    <property type="nucleotide sequence ID" value="NZ_JAJMLW010000003.1"/>
</dbReference>
<name>A0ABS9WIC3_9ACTN</name>
<evidence type="ECO:0000256" key="2">
    <source>
        <dbReference type="ARBA" id="ARBA00022485"/>
    </source>
</evidence>
<evidence type="ECO:0000256" key="3">
    <source>
        <dbReference type="ARBA" id="ARBA00022723"/>
    </source>
</evidence>
<comment type="caution">
    <text evidence="8">The sequence shown here is derived from an EMBL/GenBank/DDBJ whole genome shotgun (WGS) entry which is preliminary data.</text>
</comment>
<evidence type="ECO:0000313" key="9">
    <source>
        <dbReference type="Proteomes" id="UP001430755"/>
    </source>
</evidence>
<keyword evidence="4" id="KW-0677">Repeat</keyword>
<keyword evidence="9" id="KW-1185">Reference proteome</keyword>
<dbReference type="InterPro" id="IPR050954">
    <property type="entry name" value="ET_IronSulfur_Cluster-Binding"/>
</dbReference>
<dbReference type="Proteomes" id="UP001430755">
    <property type="component" value="Unassembled WGS sequence"/>
</dbReference>
<evidence type="ECO:0000313" key="8">
    <source>
        <dbReference type="EMBL" id="MCI2242620.1"/>
    </source>
</evidence>
<dbReference type="PANTHER" id="PTHR43177">
    <property type="entry name" value="PROTEIN NRFC"/>
    <property type="match status" value="1"/>
</dbReference>
<keyword evidence="2" id="KW-0004">4Fe-4S</keyword>
<proteinExistence type="predicted"/>
<dbReference type="SUPFAM" id="SSF54862">
    <property type="entry name" value="4Fe-4S ferredoxins"/>
    <property type="match status" value="1"/>
</dbReference>
<keyword evidence="5" id="KW-0249">Electron transport</keyword>
<sequence>MTQKYGLLIDNYWCTGCHSCEIACKNEHDYPIGQFGIKMLVNGPWELMEEGKWEHTYYPVITTYCDLCADRVAAGEQPTCVLHCLASAIEYGPIDELAAKMAERDRRTSLLIP</sequence>
<keyword evidence="7" id="KW-0411">Iron-sulfur</keyword>
<reference evidence="8" key="1">
    <citation type="submission" date="2021-11" db="EMBL/GenBank/DDBJ databases">
        <title>A Novel Adlercreutzia Species, isolated from a Allomyrina dichotoma larva feces.</title>
        <authorList>
            <person name="Suh M.K."/>
        </authorList>
    </citation>
    <scope>NUCLEOTIDE SEQUENCE</scope>
    <source>
        <strain evidence="8">JBNU-10</strain>
    </source>
</reference>
<dbReference type="PANTHER" id="PTHR43177:SF5">
    <property type="entry name" value="ANAEROBIC DIMETHYL SULFOXIDE REDUCTASE CHAIN B-RELATED"/>
    <property type="match status" value="1"/>
</dbReference>
<protein>
    <submittedName>
        <fullName evidence="8">Oxidoreductase</fullName>
    </submittedName>
</protein>
<evidence type="ECO:0000256" key="1">
    <source>
        <dbReference type="ARBA" id="ARBA00022448"/>
    </source>
</evidence>
<evidence type="ECO:0000256" key="4">
    <source>
        <dbReference type="ARBA" id="ARBA00022737"/>
    </source>
</evidence>
<evidence type="ECO:0000256" key="7">
    <source>
        <dbReference type="ARBA" id="ARBA00023014"/>
    </source>
</evidence>
<organism evidence="8 9">
    <name type="scientific">Adlercreutzia faecimuris</name>
    <dbReference type="NCBI Taxonomy" id="2897341"/>
    <lineage>
        <taxon>Bacteria</taxon>
        <taxon>Bacillati</taxon>
        <taxon>Actinomycetota</taxon>
        <taxon>Coriobacteriia</taxon>
        <taxon>Eggerthellales</taxon>
        <taxon>Eggerthellaceae</taxon>
        <taxon>Adlercreutzia</taxon>
    </lineage>
</organism>
<keyword evidence="3" id="KW-0479">Metal-binding</keyword>
<evidence type="ECO:0000256" key="6">
    <source>
        <dbReference type="ARBA" id="ARBA00023004"/>
    </source>
</evidence>